<gene>
    <name evidence="2" type="ORF">SAMN05444392_11165</name>
</gene>
<reference evidence="2 3" key="1">
    <citation type="submission" date="2016-11" db="EMBL/GenBank/DDBJ databases">
        <authorList>
            <person name="Jaros S."/>
            <person name="Januszkiewicz K."/>
            <person name="Wedrychowicz H."/>
        </authorList>
    </citation>
    <scope>NUCLEOTIDE SEQUENCE [LARGE SCALE GENOMIC DNA]</scope>
    <source>
        <strain evidence="2 3">DSM 44666</strain>
    </source>
</reference>
<accession>A0A1M4ZZH8</accession>
<dbReference type="EMBL" id="FQVL01000011">
    <property type="protein sequence ID" value="SHF23408.1"/>
    <property type="molecule type" value="Genomic_DNA"/>
</dbReference>
<dbReference type="PROSITE" id="PS51257">
    <property type="entry name" value="PROKAR_LIPOPROTEIN"/>
    <property type="match status" value="1"/>
</dbReference>
<dbReference type="STRING" id="112248.SAMN05444392_11165"/>
<keyword evidence="1" id="KW-0732">Signal</keyword>
<feature type="signal peptide" evidence="1">
    <location>
        <begin position="1"/>
        <end position="20"/>
    </location>
</feature>
<dbReference type="RefSeq" id="WP_073156348.1">
    <property type="nucleotide sequence ID" value="NZ_FQVL01000011.1"/>
</dbReference>
<evidence type="ECO:0008006" key="4">
    <source>
        <dbReference type="Google" id="ProtNLM"/>
    </source>
</evidence>
<dbReference type="Proteomes" id="UP000184476">
    <property type="component" value="Unassembled WGS sequence"/>
</dbReference>
<evidence type="ECO:0000313" key="3">
    <source>
        <dbReference type="Proteomes" id="UP000184476"/>
    </source>
</evidence>
<organism evidence="2 3">
    <name type="scientific">Seinonella peptonophila</name>
    <dbReference type="NCBI Taxonomy" id="112248"/>
    <lineage>
        <taxon>Bacteria</taxon>
        <taxon>Bacillati</taxon>
        <taxon>Bacillota</taxon>
        <taxon>Bacilli</taxon>
        <taxon>Bacillales</taxon>
        <taxon>Thermoactinomycetaceae</taxon>
        <taxon>Seinonella</taxon>
    </lineage>
</organism>
<sequence>MKRLLGVLLGVCLLAGCAWDLDGTWILSSGQDSKGCTKRFTFLEKGNVEVENDGEMPFVVSYERVGANQYKMDTKTSSNLISFKIEGKKLQAKISGGTATCLYDQINS</sequence>
<feature type="chain" id="PRO_5038435547" description="Lipoprotein" evidence="1">
    <location>
        <begin position="21"/>
        <end position="108"/>
    </location>
</feature>
<evidence type="ECO:0000313" key="2">
    <source>
        <dbReference type="EMBL" id="SHF23408.1"/>
    </source>
</evidence>
<dbReference type="AlphaFoldDB" id="A0A1M4ZZH8"/>
<evidence type="ECO:0000256" key="1">
    <source>
        <dbReference type="SAM" id="SignalP"/>
    </source>
</evidence>
<proteinExistence type="predicted"/>
<name>A0A1M4ZZH8_9BACL</name>
<protein>
    <recommendedName>
        <fullName evidence="4">Lipoprotein</fullName>
    </recommendedName>
</protein>
<keyword evidence="3" id="KW-1185">Reference proteome</keyword>